<dbReference type="EMBL" id="CP003410">
    <property type="protein sequence ID" value="AGM10127.1"/>
    <property type="molecule type" value="Genomic_DNA"/>
</dbReference>
<proteinExistence type="predicted"/>
<dbReference type="PATRIC" id="fig|1156913.3.peg.7693"/>
<evidence type="ECO:0000313" key="1">
    <source>
        <dbReference type="EMBL" id="AGM10127.1"/>
    </source>
</evidence>
<evidence type="ECO:0000313" key="2">
    <source>
        <dbReference type="Proteomes" id="UP000013968"/>
    </source>
</evidence>
<organism evidence="1 2">
    <name type="scientific">Amycolatopsis keratiniphila</name>
    <dbReference type="NCBI Taxonomy" id="129921"/>
    <lineage>
        <taxon>Bacteria</taxon>
        <taxon>Bacillati</taxon>
        <taxon>Actinomycetota</taxon>
        <taxon>Actinomycetes</taxon>
        <taxon>Pseudonocardiales</taxon>
        <taxon>Pseudonocardiaceae</taxon>
        <taxon>Amycolatopsis</taxon>
        <taxon>Amycolatopsis japonica group</taxon>
    </lineage>
</organism>
<name>R4THF4_9PSEU</name>
<dbReference type="KEGG" id="aoi:AORI_7545"/>
<accession>R4THF4</accession>
<protein>
    <submittedName>
        <fullName evidence="1">Uncharacterized protein</fullName>
    </submittedName>
</protein>
<dbReference type="HOGENOM" id="CLU_2784777_0_0_11"/>
<dbReference type="Proteomes" id="UP000013968">
    <property type="component" value="Chromosome"/>
</dbReference>
<gene>
    <name evidence="1" type="ORF">AORI_7545</name>
</gene>
<keyword evidence="2" id="KW-1185">Reference proteome</keyword>
<sequence>MMAAPNVLAELGALHLTRPAVDAPVASIAAWYERKAVVLDHLAATGSAGAAEQADQAHRHAARLLAVA</sequence>
<dbReference type="AlphaFoldDB" id="R4THF4"/>
<reference evidence="1 2" key="1">
    <citation type="journal article" date="2013" name="BMC Genomics">
        <title>ContigScape: a Cytoscape plugin facilitating microbial genome gap closing.</title>
        <authorList>
            <person name="Tang B."/>
            <person name="Wang Q."/>
            <person name="Yang M."/>
            <person name="Xie F."/>
            <person name="Zhu Y."/>
            <person name="Zhuo Y."/>
            <person name="Wang S."/>
            <person name="Gao H."/>
            <person name="Ding X."/>
            <person name="Zhang L."/>
            <person name="Zhao G."/>
            <person name="Zheng H."/>
        </authorList>
    </citation>
    <scope>NUCLEOTIDE SEQUENCE [LARGE SCALE GENOMIC DNA]</scope>
    <source>
        <strain evidence="1 2">HCCB10007</strain>
    </source>
</reference>